<dbReference type="Proteomes" id="UP000034279">
    <property type="component" value="Unassembled WGS sequence"/>
</dbReference>
<dbReference type="EMBL" id="JJPG01000067">
    <property type="protein sequence ID" value="KKG52645.1"/>
    <property type="molecule type" value="Genomic_DNA"/>
</dbReference>
<evidence type="ECO:0000313" key="53">
    <source>
        <dbReference type="EMBL" id="KKH87516.1"/>
    </source>
</evidence>
<evidence type="ECO:0000313" key="52">
    <source>
        <dbReference type="EMBL" id="KKH86108.1"/>
    </source>
</evidence>
<evidence type="ECO:0000313" key="77">
    <source>
        <dbReference type="Proteomes" id="UP000034195"/>
    </source>
</evidence>
<evidence type="ECO:0000313" key="92">
    <source>
        <dbReference type="Proteomes" id="UP000034547"/>
    </source>
</evidence>
<dbReference type="Proteomes" id="UP000033933">
    <property type="component" value="Unassembled WGS sequence"/>
</dbReference>
<dbReference type="EMBL" id="JJQF01000129">
    <property type="protein sequence ID" value="KKH27495.1"/>
    <property type="molecule type" value="Genomic_DNA"/>
</dbReference>
<dbReference type="GeneID" id="24851329"/>
<evidence type="ECO:0000313" key="61">
    <source>
        <dbReference type="Proteomes" id="UP000033864"/>
    </source>
</evidence>
<dbReference type="Proteomes" id="UP000034597">
    <property type="component" value="Unassembled WGS sequence"/>
</dbReference>
<evidence type="ECO:0000313" key="94">
    <source>
        <dbReference type="Proteomes" id="UP000034577"/>
    </source>
</evidence>
<dbReference type="EMBL" id="JJQO01000349">
    <property type="protein sequence ID" value="KKH58158.1"/>
    <property type="molecule type" value="Genomic_DNA"/>
</dbReference>
<evidence type="ECO:0000313" key="42">
    <source>
        <dbReference type="EMBL" id="KKH55682.1"/>
    </source>
</evidence>
<dbReference type="Proteomes" id="UP000467371">
    <property type="component" value="Chromosome"/>
</dbReference>
<evidence type="ECO:0000313" key="32">
    <source>
        <dbReference type="EMBL" id="KKH19018.1"/>
    </source>
</evidence>
<dbReference type="EMBL" id="JJPQ01000124">
    <property type="protein sequence ID" value="KKG79884.1"/>
    <property type="molecule type" value="Genomic_DNA"/>
</dbReference>
<evidence type="ECO:0000313" key="5">
    <source>
        <dbReference type="EMBL" id="KKG29574.1"/>
    </source>
</evidence>
<evidence type="ECO:0000313" key="107">
    <source>
        <dbReference type="Proteomes" id="UP000034872"/>
    </source>
</evidence>
<evidence type="ECO:0000313" key="8">
    <source>
        <dbReference type="EMBL" id="KKG38026.1"/>
    </source>
</evidence>
<dbReference type="Proteomes" id="UP000034243">
    <property type="component" value="Unassembled WGS sequence"/>
</dbReference>
<dbReference type="Proteomes" id="UP000034001">
    <property type="component" value="Unassembled WGS sequence"/>
</dbReference>
<dbReference type="EMBL" id="JJPF01000022">
    <property type="protein sequence ID" value="KKG45806.1"/>
    <property type="molecule type" value="Genomic_DNA"/>
</dbReference>
<dbReference type="EMBL" id="JJPK01000114">
    <property type="protein sequence ID" value="KKG58667.1"/>
    <property type="molecule type" value="Genomic_DNA"/>
</dbReference>
<evidence type="ECO:0000313" key="84">
    <source>
        <dbReference type="Proteomes" id="UP000034298"/>
    </source>
</evidence>
<dbReference type="Proteomes" id="UP000034925">
    <property type="component" value="Unassembled WGS sequence"/>
</dbReference>
<dbReference type="EMBL" id="JJQE01000132">
    <property type="protein sequence ID" value="KKH26176.1"/>
    <property type="molecule type" value="Genomic_DNA"/>
</dbReference>
<evidence type="ECO:0000313" key="15">
    <source>
        <dbReference type="EMBL" id="KKG58667.1"/>
    </source>
</evidence>
<evidence type="ECO:0000313" key="69">
    <source>
        <dbReference type="Proteomes" id="UP000034040"/>
    </source>
</evidence>
<evidence type="ECO:0000313" key="26">
    <source>
        <dbReference type="EMBL" id="KKG98322.1"/>
    </source>
</evidence>
<dbReference type="EMBL" id="JJPN01000041">
    <property type="protein sequence ID" value="KKG74012.1"/>
    <property type="molecule type" value="Genomic_DNA"/>
</dbReference>
<evidence type="ECO:0000313" key="33">
    <source>
        <dbReference type="EMBL" id="KKH22778.1"/>
    </source>
</evidence>
<dbReference type="Proteomes" id="UP000033835">
    <property type="component" value="Unassembled WGS sequence"/>
</dbReference>
<dbReference type="Proteomes" id="UP000034064">
    <property type="component" value="Unassembled WGS sequence"/>
</dbReference>
<evidence type="ECO:0000313" key="60">
    <source>
        <dbReference type="Proteomes" id="UP000033835"/>
    </source>
</evidence>
<evidence type="ECO:0000313" key="48">
    <source>
        <dbReference type="EMBL" id="KKH76703.1"/>
    </source>
</evidence>
<evidence type="ECO:0000313" key="74">
    <source>
        <dbReference type="Proteomes" id="UP000034151"/>
    </source>
</evidence>
<dbReference type="Proteomes" id="UP000034188">
    <property type="component" value="Unassembled WGS sequence"/>
</dbReference>
<evidence type="ECO:0000313" key="49">
    <source>
        <dbReference type="EMBL" id="KKH77008.1"/>
    </source>
</evidence>
<dbReference type="EMBL" id="JJPH01000001">
    <property type="protein sequence ID" value="KKG56525.1"/>
    <property type="molecule type" value="Genomic_DNA"/>
</dbReference>
<dbReference type="Proteomes" id="UP000033864">
    <property type="component" value="Unassembled WGS sequence"/>
</dbReference>
<dbReference type="Proteomes" id="UP000300067">
    <property type="component" value="Chromosome"/>
</dbReference>
<dbReference type="EMBL" id="JJPL01000039">
    <property type="protein sequence ID" value="KKG67110.1"/>
    <property type="molecule type" value="Genomic_DNA"/>
</dbReference>
<dbReference type="Proteomes" id="UP000034450">
    <property type="component" value="Unassembled WGS sequence"/>
</dbReference>
<evidence type="ECO:0000313" key="62">
    <source>
        <dbReference type="Proteomes" id="UP000033878"/>
    </source>
</evidence>
<dbReference type="Proteomes" id="UP000034842">
    <property type="component" value="Unassembled WGS sequence"/>
</dbReference>
<evidence type="ECO:0000313" key="97">
    <source>
        <dbReference type="Proteomes" id="UP000034657"/>
    </source>
</evidence>
<dbReference type="Proteomes" id="UP000034547">
    <property type="component" value="Unassembled WGS sequence"/>
</dbReference>
<dbReference type="Proteomes" id="UP000034253">
    <property type="component" value="Unassembled WGS sequence"/>
</dbReference>
<evidence type="ECO:0000313" key="103">
    <source>
        <dbReference type="Proteomes" id="UP000034758"/>
    </source>
</evidence>
<dbReference type="EMBL" id="JJQX01000260">
    <property type="protein sequence ID" value="KKH87516.1"/>
    <property type="molecule type" value="Genomic_DNA"/>
</dbReference>
<dbReference type="Proteomes" id="UP000034074">
    <property type="component" value="Unassembled WGS sequence"/>
</dbReference>
<proteinExistence type="predicted"/>
<evidence type="ECO:0000313" key="71">
    <source>
        <dbReference type="Proteomes" id="UP000034064"/>
    </source>
</evidence>
<dbReference type="Proteomes" id="UP000034040">
    <property type="component" value="Unassembled WGS sequence"/>
</dbReference>
<dbReference type="EMBL" id="CP029709">
    <property type="protein sequence ID" value="QCR14776.1"/>
    <property type="molecule type" value="Genomic_DNA"/>
</dbReference>
<evidence type="ECO:0000313" key="6">
    <source>
        <dbReference type="EMBL" id="KKG32049.1"/>
    </source>
</evidence>
<evidence type="ECO:0000313" key="46">
    <source>
        <dbReference type="EMBL" id="KKH68727.1"/>
    </source>
</evidence>
<evidence type="ECO:0000313" key="2">
    <source>
        <dbReference type="EMBL" id="KKG04538.1"/>
    </source>
</evidence>
<dbReference type="RefSeq" id="WP_011034903.1">
    <property type="nucleotide sequence ID" value="NZ_AP019780.1"/>
</dbReference>
<evidence type="ECO:0000313" key="24">
    <source>
        <dbReference type="EMBL" id="KKG94309.1"/>
    </source>
</evidence>
<evidence type="ECO:0000313" key="21">
    <source>
        <dbReference type="EMBL" id="KKG79884.1"/>
    </source>
</evidence>
<evidence type="ECO:0000313" key="105">
    <source>
        <dbReference type="Proteomes" id="UP000034820"/>
    </source>
</evidence>
<evidence type="ECO:0000313" key="16">
    <source>
        <dbReference type="EMBL" id="KKG67110.1"/>
    </source>
</evidence>
<evidence type="ECO:0000313" key="79">
    <source>
        <dbReference type="Proteomes" id="UP000034232"/>
    </source>
</evidence>
<evidence type="ECO:0000313" key="4">
    <source>
        <dbReference type="EMBL" id="KKG15578.1"/>
    </source>
</evidence>
<name>A0A0F8KPR9_METMZ</name>
<evidence type="ECO:0000313" key="95">
    <source>
        <dbReference type="Proteomes" id="UP000034578"/>
    </source>
</evidence>
<evidence type="ECO:0000313" key="83">
    <source>
        <dbReference type="Proteomes" id="UP000034279"/>
    </source>
</evidence>
<dbReference type="Proteomes" id="UP000034668">
    <property type="component" value="Unassembled WGS sequence"/>
</dbReference>
<dbReference type="EMBL" id="JJQA01000075">
    <property type="protein sequence ID" value="KKH16373.1"/>
    <property type="molecule type" value="Genomic_DNA"/>
</dbReference>
<evidence type="ECO:0000313" key="100">
    <source>
        <dbReference type="Proteomes" id="UP000034672"/>
    </source>
</evidence>
<evidence type="ECO:0000313" key="41">
    <source>
        <dbReference type="EMBL" id="KKH53310.1"/>
    </source>
</evidence>
<dbReference type="OrthoDB" id="134559at2157"/>
<dbReference type="EMBL" id="JJQT01000152">
    <property type="protein sequence ID" value="KKH77008.1"/>
    <property type="molecule type" value="Genomic_DNA"/>
</dbReference>
<dbReference type="EMBL" id="JJPP01000120">
    <property type="protein sequence ID" value="KKG77967.1"/>
    <property type="molecule type" value="Genomic_DNA"/>
</dbReference>
<dbReference type="Proteomes" id="UP000034232">
    <property type="component" value="Unassembled WGS sequence"/>
</dbReference>
<evidence type="ECO:0000313" key="9">
    <source>
        <dbReference type="EMBL" id="KKG45806.1"/>
    </source>
</evidence>
<evidence type="ECO:0000313" key="20">
    <source>
        <dbReference type="EMBL" id="KKG77967.1"/>
    </source>
</evidence>
<evidence type="ECO:0000313" key="86">
    <source>
        <dbReference type="Proteomes" id="UP000034387"/>
    </source>
</evidence>
<dbReference type="Proteomes" id="UP000034921">
    <property type="component" value="Unassembled WGS sequence"/>
</dbReference>
<evidence type="ECO:0000313" key="17">
    <source>
        <dbReference type="EMBL" id="KKG70259.1"/>
    </source>
</evidence>
<evidence type="ECO:0000313" key="65">
    <source>
        <dbReference type="Proteomes" id="UP000033933"/>
    </source>
</evidence>
<evidence type="ECO:0000313" key="36">
    <source>
        <dbReference type="EMBL" id="KKH27681.1"/>
    </source>
</evidence>
<dbReference type="Proteomes" id="UP000034152">
    <property type="component" value="Unassembled WGS sequence"/>
</dbReference>
<evidence type="ECO:0000313" key="96">
    <source>
        <dbReference type="Proteomes" id="UP000034597"/>
    </source>
</evidence>
<evidence type="ECO:0000313" key="108">
    <source>
        <dbReference type="Proteomes" id="UP000034921"/>
    </source>
</evidence>
<dbReference type="EMBL" id="JJPJ01000135">
    <property type="protein sequence ID" value="KKG58532.1"/>
    <property type="molecule type" value="Genomic_DNA"/>
</dbReference>
<evidence type="ECO:0000313" key="85">
    <source>
        <dbReference type="Proteomes" id="UP000034338"/>
    </source>
</evidence>
<dbReference type="EMBL" id="JJQD01000113">
    <property type="protein sequence ID" value="KKH27681.1"/>
    <property type="molecule type" value="Genomic_DNA"/>
</dbReference>
<dbReference type="EMBL" id="JJQS01000045">
    <property type="protein sequence ID" value="KKH76703.1"/>
    <property type="molecule type" value="Genomic_DNA"/>
</dbReference>
<dbReference type="Proteomes" id="UP000033814">
    <property type="component" value="Unassembled WGS sequence"/>
</dbReference>
<evidence type="ECO:0000313" key="28">
    <source>
        <dbReference type="EMBL" id="KKH04596.1"/>
    </source>
</evidence>
<dbReference type="AlphaFoldDB" id="A0A0F8KPR9"/>
<dbReference type="EMBL" id="JJQV01000053">
    <property type="protein sequence ID" value="KKH84185.1"/>
    <property type="molecule type" value="Genomic_DNA"/>
</dbReference>
<reference evidence="59 60" key="1">
    <citation type="journal article" date="2015" name="ISME J.">
        <title>Genomic and phenotypic differentiation among Methanosarcina mazei populations from Columbia River sediment.</title>
        <authorList>
            <person name="Youngblut N.D."/>
            <person name="Wirth J.S."/>
            <person name="Henriksen J.R."/>
            <person name="Smith M."/>
            <person name="Simon H."/>
            <person name="Metcalf W.W."/>
            <person name="Whitaker R.J."/>
        </authorList>
    </citation>
    <scope>NUCLEOTIDE SEQUENCE [LARGE SCALE GENOMIC DNA]</scope>
    <source>
        <strain evidence="31 71">1.F.A.1A.3</strain>
        <strain evidence="32 102">1.F.A.1B.3</strain>
        <strain evidence="33 66">1.F.A.1B.4</strain>
        <strain evidence="36 78">1.F.A.2.8</strain>
        <strain evidence="34 108">1.F.M.0.5</strain>
        <strain evidence="35 85">1.H.A.0.1</strain>
        <strain evidence="38 103">1.H.A.1A.1</strain>
        <strain evidence="39 68">1.H.A.1A.3</strain>
        <strain evidence="37 100">1.H.A.1A.4</strain>
        <strain evidence="41 61">1.H.A.1A.6</strain>
        <strain evidence="40 82">1.H.A.2.1</strain>
        <strain evidence="42 79">1.H.A.2.3</strain>
        <strain evidence="44 90">1.H.A.2.6</strain>
        <strain evidence="43 101">1.H.A.2.7</strain>
        <strain evidence="45">1.H.A.2.8</strain>
        <strain evidence="46 65">1.H.M.0.1</strain>
        <strain evidence="47 109">1.H.M.1A.1</strain>
        <strain evidence="48 69">1.H.M.1A.2</strain>
        <strain evidence="49 106">1.H.M.1A.3</strain>
        <strain evidence="50 75">1.H.M.2.1</strain>
        <strain evidence="51 59">1.H.M.2.2</strain>
        <strain evidence="52 110">1.H.M.2.3</strain>
        <strain evidence="53 99">1.H.M.2.4</strain>
        <strain evidence="54 107">1.H.T.2.1</strain>
        <strain evidence="56 63">1.H.T.2.3</strain>
        <strain evidence="55 92">1.H.T.2.5</strain>
        <strain evidence="1 73">2.F.A.2.3</strain>
        <strain evidence="2 95">2.F.A.2.4</strain>
        <strain evidence="3 96">2.F.T.0.2</strain>
        <strain evidence="4 70">2.F.T.2.6</strain>
        <strain evidence="5 87">3.F.A.1A.1</strain>
        <strain evidence="7 62">3.F.A.1A.3</strain>
        <strain evidence="6 84">3.F.A.1B.1</strain>
        <strain evidence="8 94">3.F.A.2.12</strain>
        <strain evidence="10 98">3.F.A.2.3</strain>
        <strain evidence="9 74">3.F.A.2.5</strain>
        <strain evidence="11 77">3.F.A.2.6</strain>
        <strain evidence="13 80">3.F.A.2.7</strain>
        <strain evidence="12 76">3.F.T.1A.1</strain>
        <strain evidence="14 83">3.F.T.1A.2</strain>
        <strain evidence="15 93">3.F.T.1A.4</strain>
        <strain evidence="16 89">3.F.T.2.1</strain>
        <strain evidence="17">3.H.A.1A.1</strain>
        <strain evidence="18 72">3.H.A.1A.2</strain>
        <strain evidence="19 67">3.H.A.2.1</strain>
        <strain evidence="20 104">3.H.A.2.4</strain>
        <strain evidence="21 64">3.H.A.2.5</strain>
        <strain evidence="22 112">3.H.A.2.6</strain>
        <strain evidence="24 88">3.H.A.2.8</strain>
        <strain evidence="23 97">3.H.M.1A.1</strain>
        <strain evidence="27 91">3.H.M.1B.1</strain>
        <strain evidence="25 60">3.H.M.1B.2</strain>
        <strain evidence="26 81">3.H.M.1B.5</strain>
        <strain evidence="29 86">3.H.M.2.7</strain>
        <strain evidence="28 105">3.H.T.1A.1</strain>
        <strain evidence="30 111">3.H.T.1A.2</strain>
    </source>
</reference>
<dbReference type="EMBL" id="JJPT01000133">
    <property type="protein sequence ID" value="KKG88879.1"/>
    <property type="molecule type" value="Genomic_DNA"/>
</dbReference>
<evidence type="ECO:0000313" key="67">
    <source>
        <dbReference type="Proteomes" id="UP000034001"/>
    </source>
</evidence>
<dbReference type="Proteomes" id="UP000034758">
    <property type="component" value="Unassembled WGS sequence"/>
</dbReference>
<evidence type="ECO:0000313" key="113">
    <source>
        <dbReference type="Proteomes" id="UP000300067"/>
    </source>
</evidence>
<accession>A0A0F8KPR9</accession>
<evidence type="ECO:0000313" key="31">
    <source>
        <dbReference type="EMBL" id="KKH16373.1"/>
    </source>
</evidence>
<dbReference type="EMBL" id="JJOS01000034">
    <property type="protein sequence ID" value="KKG04538.1"/>
    <property type="molecule type" value="Genomic_DNA"/>
</dbReference>
<evidence type="ECO:0000313" key="111">
    <source>
        <dbReference type="Proteomes" id="UP000034944"/>
    </source>
</evidence>
<organism evidence="31 71">
    <name type="scientific">Methanosarcina mazei</name>
    <name type="common">Methanosarcina frisia</name>
    <dbReference type="NCBI Taxonomy" id="2209"/>
    <lineage>
        <taxon>Archaea</taxon>
        <taxon>Methanobacteriati</taxon>
        <taxon>Methanobacteriota</taxon>
        <taxon>Stenosarchaea group</taxon>
        <taxon>Methanomicrobia</taxon>
        <taxon>Methanosarcinales</taxon>
        <taxon>Methanosarcinaceae</taxon>
        <taxon>Methanosarcina</taxon>
    </lineage>
</organism>
<dbReference type="EMBL" id="JJPM01000263">
    <property type="protein sequence ID" value="KKG70259.1"/>
    <property type="molecule type" value="Genomic_DNA"/>
</dbReference>
<dbReference type="EMBL" id="JJOT01000025">
    <property type="protein sequence ID" value="KKG04915.1"/>
    <property type="molecule type" value="Genomic_DNA"/>
</dbReference>
<evidence type="ECO:0000313" key="112">
    <source>
        <dbReference type="Proteomes" id="UP000034950"/>
    </source>
</evidence>
<dbReference type="EMBL" id="JJPY01000127">
    <property type="protein sequence ID" value="KKH04596.1"/>
    <property type="molecule type" value="Genomic_DNA"/>
</dbReference>
<evidence type="ECO:0000313" key="35">
    <source>
        <dbReference type="EMBL" id="KKH27495.1"/>
    </source>
</evidence>
<evidence type="ECO:0000313" key="99">
    <source>
        <dbReference type="Proteomes" id="UP000034668"/>
    </source>
</evidence>
<evidence type="ECO:0000313" key="87">
    <source>
        <dbReference type="Proteomes" id="UP000034399"/>
    </source>
</evidence>
<dbReference type="Proteomes" id="UP000034021">
    <property type="component" value="Unassembled WGS sequence"/>
</dbReference>
<dbReference type="EMBL" id="JJPE01000023">
    <property type="protein sequence ID" value="KKG47554.1"/>
    <property type="molecule type" value="Genomic_DNA"/>
</dbReference>
<dbReference type="Proteomes" id="UP000034578">
    <property type="component" value="Unassembled WGS sequence"/>
</dbReference>
<dbReference type="Proteomes" id="UP000034667">
    <property type="component" value="Unassembled WGS sequence"/>
</dbReference>
<dbReference type="Proteomes" id="UP000034227">
    <property type="component" value="Unassembled WGS sequence"/>
</dbReference>
<dbReference type="Proteomes" id="UP000034142">
    <property type="component" value="Unassembled WGS sequence"/>
</dbReference>
<evidence type="ECO:0000313" key="106">
    <source>
        <dbReference type="Proteomes" id="UP000034842"/>
    </source>
</evidence>
<dbReference type="Proteomes" id="UP000034338">
    <property type="component" value="Unassembled WGS sequence"/>
</dbReference>
<dbReference type="Proteomes" id="UP000033889">
    <property type="component" value="Unassembled WGS sequence"/>
</dbReference>
<evidence type="ECO:0000313" key="104">
    <source>
        <dbReference type="Proteomes" id="UP000034817"/>
    </source>
</evidence>
<evidence type="ECO:0000313" key="43">
    <source>
        <dbReference type="EMBL" id="KKH58158.1"/>
    </source>
</evidence>
<evidence type="ECO:0000313" key="37">
    <source>
        <dbReference type="EMBL" id="KKH36376.1"/>
    </source>
</evidence>
<dbReference type="Proteomes" id="UP000034733">
    <property type="component" value="Unassembled WGS sequence"/>
</dbReference>
<evidence type="ECO:0000313" key="109">
    <source>
        <dbReference type="Proteomes" id="UP000034925"/>
    </source>
</evidence>
<evidence type="ECO:0000313" key="45">
    <source>
        <dbReference type="EMBL" id="KKH67975.1"/>
    </source>
</evidence>
<evidence type="ECO:0000313" key="88">
    <source>
        <dbReference type="Proteomes" id="UP000034409"/>
    </source>
</evidence>
<dbReference type="Proteomes" id="UP000034259">
    <property type="component" value="Unassembled WGS sequence"/>
</dbReference>
<evidence type="ECO:0000313" key="38">
    <source>
        <dbReference type="EMBL" id="KKH38240.1"/>
    </source>
</evidence>
<evidence type="ECO:0000313" key="81">
    <source>
        <dbReference type="Proteomes" id="UP000034253"/>
    </source>
</evidence>
<dbReference type="EMBL" id="JJPW01000090">
    <property type="protein sequence ID" value="KKG98322.1"/>
    <property type="molecule type" value="Genomic_DNA"/>
</dbReference>
<dbReference type="EMBL" id="JJQI01000109">
    <property type="protein sequence ID" value="KKH36376.1"/>
    <property type="molecule type" value="Genomic_DNA"/>
</dbReference>
<evidence type="ECO:0000313" key="39">
    <source>
        <dbReference type="EMBL" id="KKH38485.1"/>
    </source>
</evidence>
<evidence type="ECO:0000313" key="110">
    <source>
        <dbReference type="Proteomes" id="UP000034937"/>
    </source>
</evidence>
<evidence type="ECO:0000313" key="91">
    <source>
        <dbReference type="Proteomes" id="UP000034468"/>
    </source>
</evidence>
<dbReference type="Proteomes" id="UP000034672">
    <property type="component" value="Unassembled WGS sequence"/>
</dbReference>
<dbReference type="EMBL" id="JJQH01000126">
    <property type="protein sequence ID" value="KKH38485.1"/>
    <property type="molecule type" value="Genomic_DNA"/>
</dbReference>
<evidence type="ECO:0000313" key="12">
    <source>
        <dbReference type="EMBL" id="KKG52874.1"/>
    </source>
</evidence>
<dbReference type="EMBL" id="JJQN01000089">
    <property type="protein sequence ID" value="KKH59682.1"/>
    <property type="molecule type" value="Genomic_DNA"/>
</dbReference>
<dbReference type="Proteomes" id="UP000034151">
    <property type="component" value="Unassembled WGS sequence"/>
</dbReference>
<evidence type="ECO:0000313" key="58">
    <source>
        <dbReference type="EMBL" id="QIB91186.1"/>
    </source>
</evidence>
<dbReference type="Proteomes" id="UP000034566">
    <property type="component" value="Unassembled WGS sequence"/>
</dbReference>
<dbReference type="EMBL" id="JJQJ01000013">
    <property type="protein sequence ID" value="KKH53310.1"/>
    <property type="molecule type" value="Genomic_DNA"/>
</dbReference>
<dbReference type="EMBL" id="JJQG01000092">
    <property type="protein sequence ID" value="KKH38240.1"/>
    <property type="molecule type" value="Genomic_DNA"/>
</dbReference>
<dbReference type="EMBL" id="JJPZ01000057">
    <property type="protein sequence ID" value="KKH11920.1"/>
    <property type="molecule type" value="Genomic_DNA"/>
</dbReference>
<dbReference type="Proteomes" id="UP000034817">
    <property type="component" value="Unassembled WGS sequence"/>
</dbReference>
<evidence type="ECO:0000313" key="11">
    <source>
        <dbReference type="EMBL" id="KKG52645.1"/>
    </source>
</evidence>
<evidence type="ECO:0000313" key="93">
    <source>
        <dbReference type="Proteomes" id="UP000034566"/>
    </source>
</evidence>
<evidence type="ECO:0000313" key="101">
    <source>
        <dbReference type="Proteomes" id="UP000034692"/>
    </source>
</evidence>
<evidence type="ECO:0000313" key="98">
    <source>
        <dbReference type="Proteomes" id="UP000034667"/>
    </source>
</evidence>
<evidence type="ECO:0000313" key="40">
    <source>
        <dbReference type="EMBL" id="KKH48382.1"/>
    </source>
</evidence>
<evidence type="ECO:0000313" key="44">
    <source>
        <dbReference type="EMBL" id="KKH59682.1"/>
    </source>
</evidence>
<reference evidence="58 114" key="3">
    <citation type="journal article" date="2020" name="Environ. Microbiol. Rep.">
        <title>Redox cycling of Fe(II) and Fe(III) in magnetite accelerates aceticlastic methanogenesis by Methanosarcina mazei.</title>
        <authorList>
            <person name="Wang H."/>
            <person name="Byrne J.M."/>
            <person name="Liu P."/>
            <person name="Liu J."/>
            <person name="Dong X."/>
            <person name="Lu Y."/>
        </authorList>
    </citation>
    <scope>NUCLEOTIDE SEQUENCE [LARGE SCALE GENOMIC DNA]</scope>
    <source>
        <strain evidence="58">Zm-15</strain>
        <strain evidence="114">zm-15</strain>
    </source>
</reference>
<evidence type="ECO:0000313" key="90">
    <source>
        <dbReference type="Proteomes" id="UP000034450"/>
    </source>
</evidence>
<dbReference type="Proteomes" id="UP000033878">
    <property type="component" value="Unassembled WGS sequence"/>
</dbReference>
<evidence type="ECO:0000313" key="1">
    <source>
        <dbReference type="EMBL" id="KKG00790.1"/>
    </source>
</evidence>
<dbReference type="Proteomes" id="UP000034195">
    <property type="component" value="Unassembled WGS sequence"/>
</dbReference>
<evidence type="ECO:0000313" key="102">
    <source>
        <dbReference type="Proteomes" id="UP000034733"/>
    </source>
</evidence>
<evidence type="ECO:0000313" key="56">
    <source>
        <dbReference type="EMBL" id="KKI05262.1"/>
    </source>
</evidence>
<dbReference type="EMBL" id="JJPS01000022">
    <property type="protein sequence ID" value="KKG94309.1"/>
    <property type="molecule type" value="Genomic_DNA"/>
</dbReference>
<dbReference type="EMBL" id="JJPB01000043">
    <property type="protein sequence ID" value="KKG33389.1"/>
    <property type="molecule type" value="Genomic_DNA"/>
</dbReference>
<dbReference type="EMBL" id="JJQM01000075">
    <property type="protein sequence ID" value="KKH55682.1"/>
    <property type="molecule type" value="Genomic_DNA"/>
</dbReference>
<dbReference type="EMBL" id="JJPA01000190">
    <property type="protein sequence ID" value="KKG29574.1"/>
    <property type="molecule type" value="Genomic_DNA"/>
</dbReference>
<evidence type="ECO:0000313" key="19">
    <source>
        <dbReference type="EMBL" id="KKG76630.1"/>
    </source>
</evidence>
<evidence type="ECO:0000313" key="22">
    <source>
        <dbReference type="EMBL" id="KKG86874.1"/>
    </source>
</evidence>
<evidence type="ECO:0000313" key="29">
    <source>
        <dbReference type="EMBL" id="KKH04858.1"/>
    </source>
</evidence>
<gene>
    <name evidence="57" type="ORF">DKM28_00740</name>
    <name evidence="6" type="ORF">DU30_16210</name>
    <name evidence="1" type="ORF">DU31_17020</name>
    <name evidence="12" type="ORF">DU33_09090</name>
    <name evidence="4" type="ORF">DU34_03850</name>
    <name evidence="8" type="ORF">DU35_09920</name>
    <name evidence="13" type="ORF">DU36_05680</name>
    <name evidence="35" type="ORF">DU37_08770</name>
    <name evidence="11" type="ORF">DU38_01100</name>
    <name evidence="9" type="ORF">DU39_03010</name>
    <name evidence="3" type="ORF">DU40_07365</name>
    <name evidence="10" type="ORF">DU41_17005</name>
    <name evidence="29" type="ORF">DU42_15050</name>
    <name evidence="17" type="ORF">DU43_05305</name>
    <name evidence="31" type="ORF">DU44_14135</name>
    <name evidence="15" type="ORF">DU45_08575</name>
    <name evidence="18" type="ORF">DU46_09745</name>
    <name evidence="2" type="ORF">DU47_06725</name>
    <name evidence="32" type="ORF">DU48_13440</name>
    <name evidence="7" type="ORF">DU49_03570</name>
    <name evidence="39" type="ORF">DU50_16260</name>
    <name evidence="28" type="ORF">DU51_12235</name>
    <name evidence="5" type="ORF">DU52_19590</name>
    <name evidence="38" type="ORF">DU54_05695</name>
    <name evidence="20" type="ORF">DU55_19445</name>
    <name evidence="26" type="ORF">DU56_08640</name>
    <name evidence="22" type="ORF">DU57_15085</name>
    <name evidence="36" type="ORF">DU58_17245</name>
    <name evidence="24" type="ORF">DU59_17105</name>
    <name evidence="34" type="ORF">DU60_07120</name>
    <name evidence="21" type="ORF">DU61_09465</name>
    <name evidence="30" type="ORF">DU62_09395</name>
    <name evidence="19" type="ORF">DU63_18060</name>
    <name evidence="14" type="ORF">DU64_06410</name>
    <name evidence="33" type="ORF">DU65_14570</name>
    <name evidence="27" type="ORF">DU66_16985</name>
    <name evidence="16" type="ORF">DU67_07215</name>
    <name evidence="25" type="ORF">DU68_08925</name>
    <name evidence="23" type="ORF">DU69_12020</name>
    <name evidence="37" type="ORF">DU71_02375</name>
    <name evidence="40" type="ORF">DU72_18450</name>
    <name evidence="45" type="ORF">DU73_06430</name>
    <name evidence="44" type="ORF">DU74_12610</name>
    <name evidence="43" type="ORF">DU75_17925</name>
    <name evidence="42" type="ORF">DU76_15620</name>
    <name evidence="48" type="ORF">DU77_08625</name>
    <name evidence="49" type="ORF">DU78_06440</name>
    <name evidence="53" type="ORF">DU79_05770</name>
    <name evidence="50" type="ORF">DU80_01060</name>
    <name evidence="56" type="ORF">DU81_13750</name>
    <name evidence="51" type="ORF">DU82_18450</name>
    <name evidence="55" type="ORF">DU83_08910</name>
    <name evidence="54" type="ORF">DU84_08760</name>
    <name evidence="41" type="ORF">DU85_16340</name>
    <name evidence="47" type="ORF">DU86_15800</name>
    <name evidence="46" type="ORF">DU87_06995</name>
    <name evidence="52" type="ORF">DU88_16780</name>
    <name evidence="58" type="ORF">FQU78_09120</name>
</gene>
<evidence type="ECO:0000313" key="7">
    <source>
        <dbReference type="EMBL" id="KKG33389.1"/>
    </source>
</evidence>
<dbReference type="EMBL" id="JJQZ01000072">
    <property type="protein sequence ID" value="KKH96513.1"/>
    <property type="molecule type" value="Genomic_DNA"/>
</dbReference>
<dbReference type="Proteomes" id="UP000034409">
    <property type="component" value="Unassembled WGS sequence"/>
</dbReference>
<evidence type="ECO:0000313" key="3">
    <source>
        <dbReference type="EMBL" id="KKG04915.1"/>
    </source>
</evidence>
<dbReference type="EMBL" id="CP042908">
    <property type="protein sequence ID" value="QIB91186.1"/>
    <property type="molecule type" value="Genomic_DNA"/>
</dbReference>
<dbReference type="EMBL" id="JJQK01000195">
    <property type="protein sequence ID" value="KKH48382.1"/>
    <property type="molecule type" value="Genomic_DNA"/>
</dbReference>
<dbReference type="Proteomes" id="UP000034298">
    <property type="component" value="Unassembled WGS sequence"/>
</dbReference>
<evidence type="ECO:0000313" key="68">
    <source>
        <dbReference type="Proteomes" id="UP000034021"/>
    </source>
</evidence>
<evidence type="ECO:0000313" key="27">
    <source>
        <dbReference type="EMBL" id="KKH00074.1"/>
    </source>
</evidence>
<dbReference type="Proteomes" id="UP000034820">
    <property type="component" value="Unassembled WGS sequence"/>
</dbReference>
<dbReference type="PATRIC" id="fig|2209.39.peg.709"/>
<evidence type="ECO:0000313" key="55">
    <source>
        <dbReference type="EMBL" id="KKI04639.1"/>
    </source>
</evidence>
<dbReference type="Proteomes" id="UP000034424">
    <property type="component" value="Unassembled WGS sequence"/>
</dbReference>
<dbReference type="EMBL" id="JJRA01000040">
    <property type="protein sequence ID" value="KKI05262.1"/>
    <property type="molecule type" value="Genomic_DNA"/>
</dbReference>
<dbReference type="Proteomes" id="UP000034657">
    <property type="component" value="Unassembled WGS sequence"/>
</dbReference>
<dbReference type="EMBL" id="JJPC01000129">
    <property type="protein sequence ID" value="KKG32049.1"/>
    <property type="molecule type" value="Genomic_DNA"/>
</dbReference>
<evidence type="ECO:0000313" key="13">
    <source>
        <dbReference type="EMBL" id="KKG56525.1"/>
    </source>
</evidence>
<dbReference type="EMBL" id="JJQW01000101">
    <property type="protein sequence ID" value="KKH86108.1"/>
    <property type="molecule type" value="Genomic_DNA"/>
</dbReference>
<dbReference type="EMBL" id="JJQQ01000050">
    <property type="protein sequence ID" value="KKH68727.1"/>
    <property type="molecule type" value="Genomic_DNA"/>
</dbReference>
<protein>
    <submittedName>
        <fullName evidence="31">Uncharacterized protein</fullName>
    </submittedName>
</protein>
<dbReference type="EMBL" id="JJQB01000089">
    <property type="protein sequence ID" value="KKH19018.1"/>
    <property type="molecule type" value="Genomic_DNA"/>
</dbReference>
<dbReference type="EMBL" id="JJPV01000099">
    <property type="protein sequence ID" value="KKG97623.1"/>
    <property type="molecule type" value="Genomic_DNA"/>
</dbReference>
<evidence type="ECO:0000313" key="78">
    <source>
        <dbReference type="Proteomes" id="UP000034227"/>
    </source>
</evidence>
<sequence>MTLSNLTEAEKTILMDETVTDLKQSLETAIKSLLAEYETDLETNLNISKVEVNFIVKLDGVEV</sequence>
<reference evidence="57 113" key="2">
    <citation type="submission" date="2018-05" db="EMBL/GenBank/DDBJ databases">
        <title>Methanosarcina gilichinskyana sp. nov., a novel methanogenic archaeon isolated from Holocene permafrost, North East Russia.</title>
        <authorList>
            <person name="Oshurkova V."/>
            <person name="Meer M."/>
            <person name="Bochkareva O."/>
            <person name="Shcherbakova V."/>
        </authorList>
    </citation>
    <scope>NUCLEOTIDE SEQUENCE [LARGE SCALE GENOMIC DNA]</scope>
    <source>
        <strain evidence="57 113">JL01</strain>
    </source>
</reference>
<evidence type="ECO:0000313" key="72">
    <source>
        <dbReference type="Proteomes" id="UP000034074"/>
    </source>
</evidence>
<evidence type="ECO:0000313" key="30">
    <source>
        <dbReference type="EMBL" id="KKH11920.1"/>
    </source>
</evidence>
<evidence type="ECO:0000313" key="14">
    <source>
        <dbReference type="EMBL" id="KKG58532.1"/>
    </source>
</evidence>
<evidence type="ECO:0000313" key="47">
    <source>
        <dbReference type="EMBL" id="KKH74640.1"/>
    </source>
</evidence>
<evidence type="ECO:0000313" key="23">
    <source>
        <dbReference type="EMBL" id="KKG88879.1"/>
    </source>
</evidence>
<dbReference type="EMBL" id="JJPD01000163">
    <property type="protein sequence ID" value="KKG38026.1"/>
    <property type="molecule type" value="Genomic_DNA"/>
</dbReference>
<evidence type="ECO:0000313" key="70">
    <source>
        <dbReference type="Proteomes" id="UP000034047"/>
    </source>
</evidence>
<evidence type="ECO:0000313" key="76">
    <source>
        <dbReference type="Proteomes" id="UP000034188"/>
    </source>
</evidence>
<dbReference type="Proteomes" id="UP000034937">
    <property type="component" value="Unassembled WGS sequence"/>
</dbReference>
<dbReference type="EMBL" id="JJQP01000094">
    <property type="protein sequence ID" value="KKH67975.1"/>
    <property type="molecule type" value="Genomic_DNA"/>
</dbReference>
<dbReference type="EMBL" id="JJQC01000057">
    <property type="protein sequence ID" value="KKH22778.1"/>
    <property type="molecule type" value="Genomic_DNA"/>
</dbReference>
<keyword evidence="95" id="KW-1185">Reference proteome</keyword>
<dbReference type="Proteomes" id="UP000034047">
    <property type="component" value="Unassembled WGS sequence"/>
</dbReference>
<dbReference type="Proteomes" id="UP000034577">
    <property type="component" value="Unassembled WGS sequence"/>
</dbReference>
<dbReference type="EMBL" id="JJOR01000142">
    <property type="protein sequence ID" value="KKG00790.1"/>
    <property type="molecule type" value="Genomic_DNA"/>
</dbReference>
<dbReference type="EMBL" id="JJPX01000173">
    <property type="protein sequence ID" value="KKH04858.1"/>
    <property type="molecule type" value="Genomic_DNA"/>
</dbReference>
<evidence type="ECO:0000313" key="82">
    <source>
        <dbReference type="Proteomes" id="UP000034259"/>
    </source>
</evidence>
<evidence type="ECO:0000313" key="25">
    <source>
        <dbReference type="EMBL" id="KKG97623.1"/>
    </source>
</evidence>
<evidence type="ECO:0000313" key="10">
    <source>
        <dbReference type="EMBL" id="KKG47554.1"/>
    </source>
</evidence>
<evidence type="ECO:0000313" key="89">
    <source>
        <dbReference type="Proteomes" id="UP000034424"/>
    </source>
</evidence>
<evidence type="ECO:0000313" key="73">
    <source>
        <dbReference type="Proteomes" id="UP000034142"/>
    </source>
</evidence>
<evidence type="ECO:0000313" key="63">
    <source>
        <dbReference type="Proteomes" id="UP000033885"/>
    </source>
</evidence>
<dbReference type="EMBL" id="JJOU01000085">
    <property type="protein sequence ID" value="KKG15578.1"/>
    <property type="molecule type" value="Genomic_DNA"/>
</dbReference>
<dbReference type="EMBL" id="JJQU01000257">
    <property type="protein sequence ID" value="KKH79548.1"/>
    <property type="molecule type" value="Genomic_DNA"/>
</dbReference>
<dbReference type="EMBL" id="JJRB01000046">
    <property type="protein sequence ID" value="KKI04639.1"/>
    <property type="molecule type" value="Genomic_DNA"/>
</dbReference>
<dbReference type="Proteomes" id="UP000034872">
    <property type="component" value="Unassembled WGS sequence"/>
</dbReference>
<dbReference type="Proteomes" id="UP000034468">
    <property type="component" value="Unassembled WGS sequence"/>
</dbReference>
<dbReference type="EMBL" id="JJPI01000095">
    <property type="protein sequence ID" value="KKG52874.1"/>
    <property type="molecule type" value="Genomic_DNA"/>
</dbReference>
<dbReference type="Proteomes" id="UP000034692">
    <property type="component" value="Unassembled WGS sequence"/>
</dbReference>
<evidence type="ECO:0000313" key="51">
    <source>
        <dbReference type="EMBL" id="KKH84185.1"/>
    </source>
</evidence>
<dbReference type="Proteomes" id="UP000034950">
    <property type="component" value="Unassembled WGS sequence"/>
</dbReference>
<evidence type="ECO:0000313" key="59">
    <source>
        <dbReference type="Proteomes" id="UP000033814"/>
    </source>
</evidence>
<evidence type="ECO:0000313" key="64">
    <source>
        <dbReference type="Proteomes" id="UP000033889"/>
    </source>
</evidence>
<dbReference type="Proteomes" id="UP000034944">
    <property type="component" value="Unassembled WGS sequence"/>
</dbReference>
<dbReference type="EMBL" id="JJQR01000087">
    <property type="protein sequence ID" value="KKH74640.1"/>
    <property type="molecule type" value="Genomic_DNA"/>
</dbReference>
<dbReference type="Proteomes" id="UP000034399">
    <property type="component" value="Unassembled WGS sequence"/>
</dbReference>
<dbReference type="EMBL" id="JJPR01000085">
    <property type="protein sequence ID" value="KKG86874.1"/>
    <property type="molecule type" value="Genomic_DNA"/>
</dbReference>
<dbReference type="EMBL" id="JJPO01000008">
    <property type="protein sequence ID" value="KKG76630.1"/>
    <property type="molecule type" value="Genomic_DNA"/>
</dbReference>
<evidence type="ECO:0000313" key="57">
    <source>
        <dbReference type="EMBL" id="QCR14776.1"/>
    </source>
</evidence>
<evidence type="ECO:0000313" key="66">
    <source>
        <dbReference type="Proteomes" id="UP000033987"/>
    </source>
</evidence>
<evidence type="ECO:0000313" key="34">
    <source>
        <dbReference type="EMBL" id="KKH26176.1"/>
    </source>
</evidence>
<evidence type="ECO:0000313" key="18">
    <source>
        <dbReference type="EMBL" id="KKG74012.1"/>
    </source>
</evidence>
<dbReference type="Proteomes" id="UP000033885">
    <property type="component" value="Unassembled WGS sequence"/>
</dbReference>
<evidence type="ECO:0000313" key="80">
    <source>
        <dbReference type="Proteomes" id="UP000034243"/>
    </source>
</evidence>
<dbReference type="EMBL" id="JJPU01000049">
    <property type="protein sequence ID" value="KKH00074.1"/>
    <property type="molecule type" value="Genomic_DNA"/>
</dbReference>
<dbReference type="Proteomes" id="UP000034387">
    <property type="component" value="Unassembled WGS sequence"/>
</dbReference>
<dbReference type="Proteomes" id="UP000033987">
    <property type="component" value="Unassembled WGS sequence"/>
</dbReference>
<evidence type="ECO:0000313" key="54">
    <source>
        <dbReference type="EMBL" id="KKH96513.1"/>
    </source>
</evidence>
<evidence type="ECO:0000313" key="50">
    <source>
        <dbReference type="EMBL" id="KKH79548.1"/>
    </source>
</evidence>
<evidence type="ECO:0000313" key="114">
    <source>
        <dbReference type="Proteomes" id="UP000467371"/>
    </source>
</evidence>
<evidence type="ECO:0000313" key="75">
    <source>
        <dbReference type="Proteomes" id="UP000034152"/>
    </source>
</evidence>